<protein>
    <recommendedName>
        <fullName evidence="14">Peptidase metallopeptidase domain-containing protein</fullName>
    </recommendedName>
</protein>
<evidence type="ECO:0000256" key="10">
    <source>
        <dbReference type="PIRSR" id="PIRSR621190-1"/>
    </source>
</evidence>
<dbReference type="InterPro" id="IPR006026">
    <property type="entry name" value="Peptidase_Metallo"/>
</dbReference>
<dbReference type="InterPro" id="IPR002477">
    <property type="entry name" value="Peptidoglycan-bd-like"/>
</dbReference>
<dbReference type="PRINTS" id="PR00138">
    <property type="entry name" value="MATRIXIN"/>
</dbReference>
<evidence type="ECO:0000256" key="6">
    <source>
        <dbReference type="ARBA" id="ARBA00022833"/>
    </source>
</evidence>
<dbReference type="FunFam" id="3.40.390.10:FF:000018">
    <property type="entry name" value="Metalloendoproteinase 1"/>
    <property type="match status" value="1"/>
</dbReference>
<feature type="binding site" evidence="11">
    <location>
        <position position="232"/>
    </location>
    <ligand>
        <name>Ca(2+)</name>
        <dbReference type="ChEBI" id="CHEBI:29108"/>
        <label>3</label>
    </ligand>
</feature>
<dbReference type="Proteomes" id="UP001180020">
    <property type="component" value="Unassembled WGS sequence"/>
</dbReference>
<feature type="binding site" evidence="11">
    <location>
        <position position="224"/>
    </location>
    <ligand>
        <name>Zn(2+)</name>
        <dbReference type="ChEBI" id="CHEBI:29105"/>
        <label>1</label>
    </ligand>
</feature>
<dbReference type="PANTHER" id="PTHR10201:SF321">
    <property type="entry name" value="METALLOENDOPROTEINASE 4-MMP"/>
    <property type="match status" value="1"/>
</dbReference>
<dbReference type="InterPro" id="IPR001818">
    <property type="entry name" value="Pept_M10_metallopeptidase"/>
</dbReference>
<dbReference type="GO" id="GO:0031012">
    <property type="term" value="C:extracellular matrix"/>
    <property type="evidence" value="ECO:0007669"/>
    <property type="project" value="InterPro"/>
</dbReference>
<keyword evidence="9" id="KW-0325">Glycoprotein</keyword>
<dbReference type="InterPro" id="IPR036365">
    <property type="entry name" value="PGBD-like_sf"/>
</dbReference>
<dbReference type="Pfam" id="PF01471">
    <property type="entry name" value="PG_binding_1"/>
    <property type="match status" value="1"/>
</dbReference>
<evidence type="ECO:0000256" key="2">
    <source>
        <dbReference type="ARBA" id="ARBA00022670"/>
    </source>
</evidence>
<evidence type="ECO:0000313" key="16">
    <source>
        <dbReference type="Proteomes" id="UP001180020"/>
    </source>
</evidence>
<keyword evidence="8" id="KW-0865">Zymogen</keyword>
<dbReference type="Gene3D" id="3.40.390.10">
    <property type="entry name" value="Collagenase (Catalytic Domain)"/>
    <property type="match status" value="1"/>
</dbReference>
<accession>A0AAV9C7H1</accession>
<dbReference type="GO" id="GO:0004222">
    <property type="term" value="F:metalloendopeptidase activity"/>
    <property type="evidence" value="ECO:0007669"/>
    <property type="project" value="InterPro"/>
</dbReference>
<keyword evidence="6 11" id="KW-0862">Zinc</keyword>
<evidence type="ECO:0000256" key="13">
    <source>
        <dbReference type="SAM" id="SignalP"/>
    </source>
</evidence>
<dbReference type="GO" id="GO:0006508">
    <property type="term" value="P:proteolysis"/>
    <property type="evidence" value="ECO:0007669"/>
    <property type="project" value="UniProtKB-KW"/>
</dbReference>
<feature type="binding site" description="in inhibited form" evidence="11">
    <location>
        <position position="130"/>
    </location>
    <ligand>
        <name>Zn(2+)</name>
        <dbReference type="ChEBI" id="CHEBI:29105"/>
        <label>2</label>
        <note>catalytic</note>
    </ligand>
</feature>
<evidence type="ECO:0000256" key="3">
    <source>
        <dbReference type="ARBA" id="ARBA00022723"/>
    </source>
</evidence>
<feature type="binding site" evidence="11">
    <location>
        <position position="287"/>
    </location>
    <ligand>
        <name>Zn(2+)</name>
        <dbReference type="ChEBI" id="CHEBI:29105"/>
        <label>2</label>
        <note>catalytic</note>
    </ligand>
</feature>
<organism evidence="15 16">
    <name type="scientific">Acorus calamus</name>
    <name type="common">Sweet flag</name>
    <dbReference type="NCBI Taxonomy" id="4465"/>
    <lineage>
        <taxon>Eukaryota</taxon>
        <taxon>Viridiplantae</taxon>
        <taxon>Streptophyta</taxon>
        <taxon>Embryophyta</taxon>
        <taxon>Tracheophyta</taxon>
        <taxon>Spermatophyta</taxon>
        <taxon>Magnoliopsida</taxon>
        <taxon>Liliopsida</taxon>
        <taxon>Acoraceae</taxon>
        <taxon>Acorus</taxon>
    </lineage>
</organism>
<keyword evidence="3 11" id="KW-0479">Metal-binding</keyword>
<keyword evidence="7" id="KW-0482">Metalloprotease</keyword>
<dbReference type="SMART" id="SM00235">
    <property type="entry name" value="ZnMc"/>
    <property type="match status" value="1"/>
</dbReference>
<dbReference type="GO" id="GO:0008270">
    <property type="term" value="F:zinc ion binding"/>
    <property type="evidence" value="ECO:0007669"/>
    <property type="project" value="InterPro"/>
</dbReference>
<dbReference type="AlphaFoldDB" id="A0AAV9C7H1"/>
<sequence length="369" mass="40822">MVASSETPSPSPMPLLLVFIILCSPPSTSAVRFLRHESTVEITPTAPTWADFDRFSGAERGTRVPGMSDLKNYFSRFGYLPSFNASSTNLTDLFDLRLQSAVSLYQTKFGLPVTGKLDPLTLSSIQTPRCGLPDSSSALDRRPFHLTKHYAFFNGQPRWDRPTPTTLTYAFSPADMVEYLSMNDIRAVFRRAFDRWAAAIPVEFTETNDYNSADVKIGFYGGDHGDGEPFDGVLGVLAHAFSPESGKLHLDTAETWAVDFGNQNSRVAVDLESVATHEIGHVLGLAHSSVKEAIMYASLSPRTKKVDLSWMTCKGSRPCMGRTRISGSARSSRTPRHRPPAMDPGSMRVVRCVPRVHGSCLWCWPYCEL</sequence>
<feature type="binding site" evidence="11">
    <location>
        <position position="254"/>
    </location>
    <ligand>
        <name>Ca(2+)</name>
        <dbReference type="ChEBI" id="CHEBI:29108"/>
        <label>1</label>
    </ligand>
</feature>
<dbReference type="GO" id="GO:0030574">
    <property type="term" value="P:collagen catabolic process"/>
    <property type="evidence" value="ECO:0007669"/>
    <property type="project" value="TreeGrafter"/>
</dbReference>
<feature type="binding site" evidence="11">
    <location>
        <position position="254"/>
    </location>
    <ligand>
        <name>Ca(2+)</name>
        <dbReference type="ChEBI" id="CHEBI:29108"/>
        <label>3</label>
    </ligand>
</feature>
<feature type="binding site" evidence="11">
    <location>
        <position position="281"/>
    </location>
    <ligand>
        <name>Zn(2+)</name>
        <dbReference type="ChEBI" id="CHEBI:29105"/>
        <label>2</label>
        <note>catalytic</note>
    </ligand>
</feature>
<dbReference type="Pfam" id="PF00413">
    <property type="entry name" value="Peptidase_M10"/>
    <property type="match status" value="1"/>
</dbReference>
<feature type="chain" id="PRO_5043911411" description="Peptidase metallopeptidase domain-containing protein" evidence="13">
    <location>
        <begin position="31"/>
        <end position="369"/>
    </location>
</feature>
<keyword evidence="4 13" id="KW-0732">Signal</keyword>
<evidence type="ECO:0000313" key="15">
    <source>
        <dbReference type="EMBL" id="KAK1284835.1"/>
    </source>
</evidence>
<evidence type="ECO:0000256" key="11">
    <source>
        <dbReference type="PIRSR" id="PIRSR621190-2"/>
    </source>
</evidence>
<evidence type="ECO:0000256" key="4">
    <source>
        <dbReference type="ARBA" id="ARBA00022729"/>
    </source>
</evidence>
<feature type="binding site" evidence="11">
    <location>
        <position position="277"/>
    </location>
    <ligand>
        <name>Zn(2+)</name>
        <dbReference type="ChEBI" id="CHEBI:29105"/>
        <label>2</label>
        <note>catalytic</note>
    </ligand>
</feature>
<reference evidence="15" key="1">
    <citation type="journal article" date="2023" name="Nat. Commun.">
        <title>Diploid and tetraploid genomes of Acorus and the evolution of monocots.</title>
        <authorList>
            <person name="Ma L."/>
            <person name="Liu K.W."/>
            <person name="Li Z."/>
            <person name="Hsiao Y.Y."/>
            <person name="Qi Y."/>
            <person name="Fu T."/>
            <person name="Tang G.D."/>
            <person name="Zhang D."/>
            <person name="Sun W.H."/>
            <person name="Liu D.K."/>
            <person name="Li Y."/>
            <person name="Chen G.Z."/>
            <person name="Liu X.D."/>
            <person name="Liao X.Y."/>
            <person name="Jiang Y.T."/>
            <person name="Yu X."/>
            <person name="Hao Y."/>
            <person name="Huang J."/>
            <person name="Zhao X.W."/>
            <person name="Ke S."/>
            <person name="Chen Y.Y."/>
            <person name="Wu W.L."/>
            <person name="Hsu J.L."/>
            <person name="Lin Y.F."/>
            <person name="Huang M.D."/>
            <person name="Li C.Y."/>
            <person name="Huang L."/>
            <person name="Wang Z.W."/>
            <person name="Zhao X."/>
            <person name="Zhong W.Y."/>
            <person name="Peng D.H."/>
            <person name="Ahmad S."/>
            <person name="Lan S."/>
            <person name="Zhang J.S."/>
            <person name="Tsai W.C."/>
            <person name="Van de Peer Y."/>
            <person name="Liu Z.J."/>
        </authorList>
    </citation>
    <scope>NUCLEOTIDE SEQUENCE</scope>
    <source>
        <strain evidence="15">CP</strain>
    </source>
</reference>
<feature type="domain" description="Peptidase metallopeptidase" evidence="14">
    <location>
        <begin position="155"/>
        <end position="322"/>
    </location>
</feature>
<gene>
    <name evidence="15" type="ORF">QJS10_CPB20g01449</name>
</gene>
<evidence type="ECO:0000256" key="12">
    <source>
        <dbReference type="SAM" id="MobiDB-lite"/>
    </source>
</evidence>
<dbReference type="InterPro" id="IPR033739">
    <property type="entry name" value="M10A_MMP"/>
</dbReference>
<keyword evidence="16" id="KW-1185">Reference proteome</keyword>
<feature type="binding site" evidence="11">
    <location>
        <position position="295"/>
    </location>
    <ligand>
        <name>Zn(2+)</name>
        <dbReference type="ChEBI" id="CHEBI:29105"/>
        <label>2</label>
        <note>catalytic</note>
    </ligand>
</feature>
<dbReference type="InterPro" id="IPR021190">
    <property type="entry name" value="Pept_M10A"/>
</dbReference>
<comment type="cofactor">
    <cofactor evidence="11">
        <name>Zn(2+)</name>
        <dbReference type="ChEBI" id="CHEBI:29105"/>
    </cofactor>
    <text evidence="11">Binds 2 Zn(2+) ions per subunit.</text>
</comment>
<dbReference type="CDD" id="cd04278">
    <property type="entry name" value="ZnMc_MMP"/>
    <property type="match status" value="1"/>
</dbReference>
<feature type="binding site" evidence="11">
    <location>
        <position position="249"/>
    </location>
    <ligand>
        <name>Zn(2+)</name>
        <dbReference type="ChEBI" id="CHEBI:29105"/>
        <label>1</label>
    </ligand>
</feature>
<feature type="binding site" evidence="11">
    <location>
        <position position="226"/>
    </location>
    <ligand>
        <name>Zn(2+)</name>
        <dbReference type="ChEBI" id="CHEBI:29105"/>
        <label>1</label>
    </ligand>
</feature>
<feature type="active site" evidence="10">
    <location>
        <position position="278"/>
    </location>
</feature>
<dbReference type="PROSITE" id="PS00546">
    <property type="entry name" value="CYSTEINE_SWITCH"/>
    <property type="match status" value="1"/>
</dbReference>
<dbReference type="EMBL" id="JAUJYO010000020">
    <property type="protein sequence ID" value="KAK1284835.1"/>
    <property type="molecule type" value="Genomic_DNA"/>
</dbReference>
<name>A0AAV9C7H1_ACOCL</name>
<dbReference type="InterPro" id="IPR024079">
    <property type="entry name" value="MetalloPept_cat_dom_sf"/>
</dbReference>
<dbReference type="PANTHER" id="PTHR10201">
    <property type="entry name" value="MATRIX METALLOPROTEINASE"/>
    <property type="match status" value="1"/>
</dbReference>
<dbReference type="InterPro" id="IPR021158">
    <property type="entry name" value="Pept_M10A_Zn_BS"/>
</dbReference>
<evidence type="ECO:0000259" key="14">
    <source>
        <dbReference type="SMART" id="SM00235"/>
    </source>
</evidence>
<comment type="caution">
    <text evidence="15">The sequence shown here is derived from an EMBL/GenBank/DDBJ whole genome shotgun (WGS) entry which is preliminary data.</text>
</comment>
<feature type="binding site" evidence="11">
    <location>
        <position position="214"/>
    </location>
    <ligand>
        <name>Ca(2+)</name>
        <dbReference type="ChEBI" id="CHEBI:29108"/>
        <label>2</label>
    </ligand>
</feature>
<evidence type="ECO:0000256" key="9">
    <source>
        <dbReference type="ARBA" id="ARBA00023180"/>
    </source>
</evidence>
<dbReference type="SUPFAM" id="SSF55486">
    <property type="entry name" value="Metalloproteases ('zincins'), catalytic domain"/>
    <property type="match status" value="1"/>
</dbReference>
<evidence type="ECO:0000256" key="1">
    <source>
        <dbReference type="ARBA" id="ARBA00009614"/>
    </source>
</evidence>
<keyword evidence="5" id="KW-0378">Hydrolase</keyword>
<dbReference type="SUPFAM" id="SSF47090">
    <property type="entry name" value="PGBD-like"/>
    <property type="match status" value="1"/>
</dbReference>
<keyword evidence="11" id="KW-0106">Calcium</keyword>
<dbReference type="GO" id="GO:0030198">
    <property type="term" value="P:extracellular matrix organization"/>
    <property type="evidence" value="ECO:0007669"/>
    <property type="project" value="TreeGrafter"/>
</dbReference>
<feature type="signal peptide" evidence="13">
    <location>
        <begin position="1"/>
        <end position="30"/>
    </location>
</feature>
<feature type="binding site" evidence="11">
    <location>
        <position position="251"/>
    </location>
    <ligand>
        <name>Ca(2+)</name>
        <dbReference type="ChEBI" id="CHEBI:29108"/>
        <label>3</label>
    </ligand>
</feature>
<feature type="binding site" evidence="11">
    <location>
        <position position="231"/>
    </location>
    <ligand>
        <name>Ca(2+)</name>
        <dbReference type="ChEBI" id="CHEBI:29108"/>
        <label>3</label>
    </ligand>
</feature>
<feature type="binding site" evidence="11">
    <location>
        <position position="239"/>
    </location>
    <ligand>
        <name>Zn(2+)</name>
        <dbReference type="ChEBI" id="CHEBI:29105"/>
        <label>1</label>
    </ligand>
</feature>
<proteinExistence type="inferred from homology"/>
<feature type="region of interest" description="Disordered" evidence="12">
    <location>
        <begin position="320"/>
        <end position="343"/>
    </location>
</feature>
<evidence type="ECO:0000256" key="8">
    <source>
        <dbReference type="ARBA" id="ARBA00023145"/>
    </source>
</evidence>
<comment type="cofactor">
    <cofactor evidence="11">
        <name>Ca(2+)</name>
        <dbReference type="ChEBI" id="CHEBI:29108"/>
    </cofactor>
    <text evidence="11">Can bind about 5 Ca(2+) ions per subunit.</text>
</comment>
<comment type="similarity">
    <text evidence="1">Belongs to the peptidase M10A family. Matrix metalloproteinases (MMPs) subfamily.</text>
</comment>
<reference evidence="15" key="2">
    <citation type="submission" date="2023-06" db="EMBL/GenBank/DDBJ databases">
        <authorList>
            <person name="Ma L."/>
            <person name="Liu K.-W."/>
            <person name="Li Z."/>
            <person name="Hsiao Y.-Y."/>
            <person name="Qi Y."/>
            <person name="Fu T."/>
            <person name="Tang G."/>
            <person name="Zhang D."/>
            <person name="Sun W.-H."/>
            <person name="Liu D.-K."/>
            <person name="Li Y."/>
            <person name="Chen G.-Z."/>
            <person name="Liu X.-D."/>
            <person name="Liao X.-Y."/>
            <person name="Jiang Y.-T."/>
            <person name="Yu X."/>
            <person name="Hao Y."/>
            <person name="Huang J."/>
            <person name="Zhao X.-W."/>
            <person name="Ke S."/>
            <person name="Chen Y.-Y."/>
            <person name="Wu W.-L."/>
            <person name="Hsu J.-L."/>
            <person name="Lin Y.-F."/>
            <person name="Huang M.-D."/>
            <person name="Li C.-Y."/>
            <person name="Huang L."/>
            <person name="Wang Z.-W."/>
            <person name="Zhao X."/>
            <person name="Zhong W.-Y."/>
            <person name="Peng D.-H."/>
            <person name="Ahmad S."/>
            <person name="Lan S."/>
            <person name="Zhang J.-S."/>
            <person name="Tsai W.-C."/>
            <person name="Van De Peer Y."/>
            <person name="Liu Z.-J."/>
        </authorList>
    </citation>
    <scope>NUCLEOTIDE SEQUENCE</scope>
    <source>
        <strain evidence="15">CP</strain>
        <tissue evidence="15">Leaves</tissue>
    </source>
</reference>
<evidence type="ECO:0000256" key="5">
    <source>
        <dbReference type="ARBA" id="ARBA00022801"/>
    </source>
</evidence>
<keyword evidence="2" id="KW-0645">Protease</keyword>
<evidence type="ECO:0000256" key="7">
    <source>
        <dbReference type="ARBA" id="ARBA00023049"/>
    </source>
</evidence>